<evidence type="ECO:0000313" key="3">
    <source>
        <dbReference type="Proteomes" id="UP000501690"/>
    </source>
</evidence>
<name>A0A4D6LKT8_VIGUN</name>
<keyword evidence="1" id="KW-0472">Membrane</keyword>
<dbReference type="Proteomes" id="UP000501690">
    <property type="component" value="Linkage Group LG4"/>
</dbReference>
<gene>
    <name evidence="2" type="ORF">DEO72_LG4g306</name>
</gene>
<evidence type="ECO:0000313" key="2">
    <source>
        <dbReference type="EMBL" id="QCD89362.1"/>
    </source>
</evidence>
<organism evidence="2 3">
    <name type="scientific">Vigna unguiculata</name>
    <name type="common">Cowpea</name>
    <dbReference type="NCBI Taxonomy" id="3917"/>
    <lineage>
        <taxon>Eukaryota</taxon>
        <taxon>Viridiplantae</taxon>
        <taxon>Streptophyta</taxon>
        <taxon>Embryophyta</taxon>
        <taxon>Tracheophyta</taxon>
        <taxon>Spermatophyta</taxon>
        <taxon>Magnoliopsida</taxon>
        <taxon>eudicotyledons</taxon>
        <taxon>Gunneridae</taxon>
        <taxon>Pentapetalae</taxon>
        <taxon>rosids</taxon>
        <taxon>fabids</taxon>
        <taxon>Fabales</taxon>
        <taxon>Fabaceae</taxon>
        <taxon>Papilionoideae</taxon>
        <taxon>50 kb inversion clade</taxon>
        <taxon>NPAAA clade</taxon>
        <taxon>indigoferoid/millettioid clade</taxon>
        <taxon>Phaseoleae</taxon>
        <taxon>Vigna</taxon>
    </lineage>
</organism>
<keyword evidence="3" id="KW-1185">Reference proteome</keyword>
<accession>A0A4D6LKT8</accession>
<evidence type="ECO:0000256" key="1">
    <source>
        <dbReference type="SAM" id="Phobius"/>
    </source>
</evidence>
<keyword evidence="1" id="KW-1133">Transmembrane helix</keyword>
<keyword evidence="1" id="KW-0812">Transmembrane</keyword>
<reference evidence="2 3" key="1">
    <citation type="submission" date="2019-04" db="EMBL/GenBank/DDBJ databases">
        <title>An improved genome assembly and genetic linkage map for asparagus bean, Vigna unguiculata ssp. sesquipedialis.</title>
        <authorList>
            <person name="Xia Q."/>
            <person name="Zhang R."/>
            <person name="Dong Y."/>
        </authorList>
    </citation>
    <scope>NUCLEOTIDE SEQUENCE [LARGE SCALE GENOMIC DNA]</scope>
    <source>
        <tissue evidence="2">Leaf</tissue>
    </source>
</reference>
<dbReference type="EMBL" id="CP039348">
    <property type="protein sequence ID" value="QCD89362.1"/>
    <property type="molecule type" value="Genomic_DNA"/>
</dbReference>
<dbReference type="AlphaFoldDB" id="A0A4D6LKT8"/>
<sequence length="123" mass="13916">MHVVYVKVQMLVALFRIREGYHHGCCDLRLGFHVERSRSVLLQMQALVDSNIELHFIAGALLLASFLLIAMAVLYMIMSSASSVAARSDGGTGFLVVLWLQVAWWLGFKICRLCWEIEDDDMP</sequence>
<feature type="transmembrane region" description="Helical" evidence="1">
    <location>
        <begin position="90"/>
        <end position="108"/>
    </location>
</feature>
<feature type="transmembrane region" description="Helical" evidence="1">
    <location>
        <begin position="54"/>
        <end position="78"/>
    </location>
</feature>
<protein>
    <submittedName>
        <fullName evidence="2">Uncharacterized protein</fullName>
    </submittedName>
</protein>
<proteinExistence type="predicted"/>